<gene>
    <name evidence="2" type="ORF">WKW80_30840</name>
</gene>
<dbReference type="InterPro" id="IPR034122">
    <property type="entry name" value="Retropepsin-like_bacterial"/>
</dbReference>
<reference evidence="2 3" key="1">
    <citation type="submission" date="2024-03" db="EMBL/GenBank/DDBJ databases">
        <title>Novel species of the genus Variovorax.</title>
        <authorList>
            <person name="Liu Q."/>
            <person name="Xin Y.-H."/>
        </authorList>
    </citation>
    <scope>NUCLEOTIDE SEQUENCE [LARGE SCALE GENOMIC DNA]</scope>
    <source>
        <strain evidence="2 3">KACC 18501</strain>
    </source>
</reference>
<organism evidence="2 3">
    <name type="scientific">Variovorax humicola</name>
    <dbReference type="NCBI Taxonomy" id="1769758"/>
    <lineage>
        <taxon>Bacteria</taxon>
        <taxon>Pseudomonadati</taxon>
        <taxon>Pseudomonadota</taxon>
        <taxon>Betaproteobacteria</taxon>
        <taxon>Burkholderiales</taxon>
        <taxon>Comamonadaceae</taxon>
        <taxon>Variovorax</taxon>
    </lineage>
</organism>
<dbReference type="EMBL" id="JBBKZV010000033">
    <property type="protein sequence ID" value="MEJ8826370.1"/>
    <property type="molecule type" value="Genomic_DNA"/>
</dbReference>
<accession>A0ABU8W8K9</accession>
<dbReference type="InterPro" id="IPR021109">
    <property type="entry name" value="Peptidase_aspartic_dom_sf"/>
</dbReference>
<dbReference type="Pfam" id="PF13975">
    <property type="entry name" value="gag-asp_proteas"/>
    <property type="match status" value="1"/>
</dbReference>
<name>A0ABU8W8K9_9BURK</name>
<feature type="signal peptide" evidence="1">
    <location>
        <begin position="1"/>
        <end position="26"/>
    </location>
</feature>
<evidence type="ECO:0000313" key="3">
    <source>
        <dbReference type="Proteomes" id="UP001363010"/>
    </source>
</evidence>
<evidence type="ECO:0000313" key="2">
    <source>
        <dbReference type="EMBL" id="MEJ8826370.1"/>
    </source>
</evidence>
<proteinExistence type="predicted"/>
<comment type="caution">
    <text evidence="2">The sequence shown here is derived from an EMBL/GenBank/DDBJ whole genome shotgun (WGS) entry which is preliminary data.</text>
</comment>
<dbReference type="CDD" id="cd05483">
    <property type="entry name" value="retropepsin_like_bacteria"/>
    <property type="match status" value="1"/>
</dbReference>
<dbReference type="Proteomes" id="UP001363010">
    <property type="component" value="Unassembled WGS sequence"/>
</dbReference>
<dbReference type="SUPFAM" id="SSF50630">
    <property type="entry name" value="Acid proteases"/>
    <property type="match status" value="1"/>
</dbReference>
<sequence length="187" mass="19842">MDSHKRRTMKYLPLVIALLCAGAASAQDRIWRCGSEFINDVNIARQRGCKDTGLGKLGGSTSMKLSEVTVPVDDDGHFRVRGTVNGQPAVFLVDTGATFVGISDELARRANLLGGAAVQFRTANGVRDSRVVQGVNVMAGSLGVPDGVAVAVGTIGLGDDVLLGQSFLSHFEITMNGKQMVIRNRIQ</sequence>
<evidence type="ECO:0000256" key="1">
    <source>
        <dbReference type="SAM" id="SignalP"/>
    </source>
</evidence>
<keyword evidence="3" id="KW-1185">Reference proteome</keyword>
<protein>
    <submittedName>
        <fullName evidence="2">Retropepsin-like aspartic protease</fullName>
    </submittedName>
</protein>
<dbReference type="NCBIfam" id="TIGR02281">
    <property type="entry name" value="clan_AA_DTGA"/>
    <property type="match status" value="1"/>
</dbReference>
<dbReference type="Gene3D" id="2.40.70.10">
    <property type="entry name" value="Acid Proteases"/>
    <property type="match status" value="1"/>
</dbReference>
<keyword evidence="1" id="KW-0732">Signal</keyword>
<feature type="chain" id="PRO_5045492763" evidence="1">
    <location>
        <begin position="27"/>
        <end position="187"/>
    </location>
</feature>
<dbReference type="InterPro" id="IPR011969">
    <property type="entry name" value="Clan_AA_Asp_peptidase_C"/>
</dbReference>
<dbReference type="RefSeq" id="WP_340367406.1">
    <property type="nucleotide sequence ID" value="NZ_JBBKZV010000033.1"/>
</dbReference>